<evidence type="ECO:0000313" key="8">
    <source>
        <dbReference type="EMBL" id="SCZ94458.1"/>
    </source>
</evidence>
<feature type="domain" description="MADS-box" evidence="7">
    <location>
        <begin position="130"/>
        <end position="190"/>
    </location>
</feature>
<feature type="compositionally biased region" description="Basic residues" evidence="6">
    <location>
        <begin position="113"/>
        <end position="123"/>
    </location>
</feature>
<dbReference type="InterPro" id="IPR050142">
    <property type="entry name" value="MADS-box/MEF2_TF"/>
</dbReference>
<feature type="compositionally biased region" description="Polar residues" evidence="6">
    <location>
        <begin position="220"/>
        <end position="229"/>
    </location>
</feature>
<gene>
    <name evidence="8" type="ORF">BZ3500_MVSOF-1268-A1-R1_CHR12-2G03912</name>
</gene>
<dbReference type="GO" id="GO:0000981">
    <property type="term" value="F:DNA-binding transcription factor activity, RNA polymerase II-specific"/>
    <property type="evidence" value="ECO:0007669"/>
    <property type="project" value="InterPro"/>
</dbReference>
<keyword evidence="4" id="KW-0804">Transcription</keyword>
<feature type="compositionally biased region" description="Polar residues" evidence="6">
    <location>
        <begin position="238"/>
        <end position="251"/>
    </location>
</feature>
<protein>
    <submittedName>
        <fullName evidence="8">BZ3500_MvSof-1268-A1-R1_Chr12-2g03912 protein</fullName>
    </submittedName>
</protein>
<dbReference type="SMART" id="SM00432">
    <property type="entry name" value="MADS"/>
    <property type="match status" value="1"/>
</dbReference>
<dbReference type="GO" id="GO:0005634">
    <property type="term" value="C:nucleus"/>
    <property type="evidence" value="ECO:0007669"/>
    <property type="project" value="UniProtKB-SubCell"/>
</dbReference>
<evidence type="ECO:0000256" key="6">
    <source>
        <dbReference type="SAM" id="MobiDB-lite"/>
    </source>
</evidence>
<feature type="compositionally biased region" description="Acidic residues" evidence="6">
    <location>
        <begin position="73"/>
        <end position="109"/>
    </location>
</feature>
<keyword evidence="5" id="KW-0539">Nucleus</keyword>
<evidence type="ECO:0000256" key="2">
    <source>
        <dbReference type="ARBA" id="ARBA00023015"/>
    </source>
</evidence>
<comment type="subcellular location">
    <subcellularLocation>
        <location evidence="1">Nucleus</location>
    </subcellularLocation>
</comment>
<dbReference type="Pfam" id="PF00319">
    <property type="entry name" value="SRF-TF"/>
    <property type="match status" value="1"/>
</dbReference>
<dbReference type="STRING" id="289078.A0A2X0KQQ3"/>
<dbReference type="SUPFAM" id="SSF55455">
    <property type="entry name" value="SRF-like"/>
    <property type="match status" value="1"/>
</dbReference>
<keyword evidence="9" id="KW-1185">Reference proteome</keyword>
<feature type="region of interest" description="Disordered" evidence="6">
    <location>
        <begin position="212"/>
        <end position="302"/>
    </location>
</feature>
<keyword evidence="3" id="KW-0238">DNA-binding</keyword>
<organism evidence="8 9">
    <name type="scientific">Microbotryum saponariae</name>
    <dbReference type="NCBI Taxonomy" id="289078"/>
    <lineage>
        <taxon>Eukaryota</taxon>
        <taxon>Fungi</taxon>
        <taxon>Dikarya</taxon>
        <taxon>Basidiomycota</taxon>
        <taxon>Pucciniomycotina</taxon>
        <taxon>Microbotryomycetes</taxon>
        <taxon>Microbotryales</taxon>
        <taxon>Microbotryaceae</taxon>
        <taxon>Microbotryum</taxon>
    </lineage>
</organism>
<keyword evidence="2" id="KW-0805">Transcription regulation</keyword>
<proteinExistence type="predicted"/>
<feature type="region of interest" description="Disordered" evidence="6">
    <location>
        <begin position="1"/>
        <end position="20"/>
    </location>
</feature>
<evidence type="ECO:0000313" key="9">
    <source>
        <dbReference type="Proteomes" id="UP000249723"/>
    </source>
</evidence>
<accession>A0A2X0KQQ3</accession>
<sequence length="782" mass="85090">MPPRSRLYPNNNGNDDEDVDVDSLILIASVEQSKFESPVPGSAGDTRNLGLANPTKFHSMVAQASGKGRQDPFEQEDDDDEDEEGEGEGEGEGGEGGEGDEDDEDDEEGGTGRTRKRKRRYANKRNATSTGRRKIDIEYIDDKAKRHVSFTKRKQGLMKKAFELSTLTGTNCLVLVVSESGLVYHYATPGFEAMVEHRRGKELIAASLNGELHSDDNIDNRNPVTSTSKGPARKSKRNNAQPKQSRTSSAPTPIAAPSGSTSRTNRGRKPSASSPASPDVIMVDGSSSQNTAAAYTSNAQASTSSAAVERVRSSPADGVVDPALNGMLGINHLFQPSSNGGPPSMVELVQQSLPPLAFPAHSESHTYALPPLDRPIVPGAQSTVQTPFERALGEHAPALALFRDQTERERTRNLVQGLNVASSMGPLTTSMEAPAAIASSTSRYGSQDLMEAAKGWKGPLPVSVRRASDAIAETLLDAYNPGMGGGGGGGGGAQAEAEQALATAREMRTVSSFVVAHLATIRRNGSLLPATESTLKAFGEWVIETGIESADYIDLAIKTFLTHTAISTSYLNYDKTRQHLLTWFDYLRDRQLITTDVHDALSSFHDLPREAKLAYGIKKWIEQVERRYSAQDLGGMRKVSGAFEVYRVRGNYVLLRGKNLKGDEDELRSLSPFKVRLPREMTSLLEIEDELTLSITQIPASEKNHYKPHWIPEAFHAIETSSNADNVESDIEPEVYKEELDRLLAGGCGRSDGEEEKIRFTREVIALLERAKELLKQGDLVD</sequence>
<reference evidence="9" key="1">
    <citation type="submission" date="2016-10" db="EMBL/GenBank/DDBJ databases">
        <authorList>
            <person name="Jeantristanb JTB J.-T."/>
            <person name="Ricardo R."/>
        </authorList>
    </citation>
    <scope>NUCLEOTIDE SEQUENCE [LARGE SCALE GENOMIC DNA]</scope>
</reference>
<dbReference type="FunFam" id="3.40.1810.10:FF:000002">
    <property type="entry name" value="Serum response factor b"/>
    <property type="match status" value="1"/>
</dbReference>
<dbReference type="InterPro" id="IPR033897">
    <property type="entry name" value="SRF-like_MADS-box"/>
</dbReference>
<name>A0A2X0KQQ3_9BASI</name>
<dbReference type="InterPro" id="IPR002100">
    <property type="entry name" value="TF_MADSbox"/>
</dbReference>
<dbReference type="PANTHER" id="PTHR48019">
    <property type="entry name" value="SERUM RESPONSE FACTOR HOMOLOG"/>
    <property type="match status" value="1"/>
</dbReference>
<evidence type="ECO:0000259" key="7">
    <source>
        <dbReference type="PROSITE" id="PS50066"/>
    </source>
</evidence>
<evidence type="ECO:0000256" key="1">
    <source>
        <dbReference type="ARBA" id="ARBA00004123"/>
    </source>
</evidence>
<dbReference type="EMBL" id="FMWP01000052">
    <property type="protein sequence ID" value="SCZ94458.1"/>
    <property type="molecule type" value="Genomic_DNA"/>
</dbReference>
<feature type="compositionally biased region" description="Low complexity" evidence="6">
    <location>
        <begin position="286"/>
        <end position="302"/>
    </location>
</feature>
<dbReference type="Gene3D" id="3.40.1810.10">
    <property type="entry name" value="Transcription factor, MADS-box"/>
    <property type="match status" value="1"/>
</dbReference>
<dbReference type="Proteomes" id="UP000249723">
    <property type="component" value="Unassembled WGS sequence"/>
</dbReference>
<feature type="region of interest" description="Disordered" evidence="6">
    <location>
        <begin position="31"/>
        <end position="130"/>
    </location>
</feature>
<evidence type="ECO:0000256" key="5">
    <source>
        <dbReference type="ARBA" id="ARBA00023242"/>
    </source>
</evidence>
<dbReference type="InterPro" id="IPR036879">
    <property type="entry name" value="TF_MADSbox_sf"/>
</dbReference>
<dbReference type="PROSITE" id="PS50066">
    <property type="entry name" value="MADS_BOX_2"/>
    <property type="match status" value="1"/>
</dbReference>
<dbReference type="GO" id="GO:0045944">
    <property type="term" value="P:positive regulation of transcription by RNA polymerase II"/>
    <property type="evidence" value="ECO:0007669"/>
    <property type="project" value="InterPro"/>
</dbReference>
<dbReference type="GO" id="GO:0046983">
    <property type="term" value="F:protein dimerization activity"/>
    <property type="evidence" value="ECO:0007669"/>
    <property type="project" value="InterPro"/>
</dbReference>
<evidence type="ECO:0000256" key="3">
    <source>
        <dbReference type="ARBA" id="ARBA00023125"/>
    </source>
</evidence>
<dbReference type="CDD" id="cd00266">
    <property type="entry name" value="MADS_SRF_like"/>
    <property type="match status" value="1"/>
</dbReference>
<dbReference type="GO" id="GO:0000987">
    <property type="term" value="F:cis-regulatory region sequence-specific DNA binding"/>
    <property type="evidence" value="ECO:0007669"/>
    <property type="project" value="InterPro"/>
</dbReference>
<dbReference type="PRINTS" id="PR00404">
    <property type="entry name" value="MADSDOMAIN"/>
</dbReference>
<evidence type="ECO:0000256" key="4">
    <source>
        <dbReference type="ARBA" id="ARBA00023163"/>
    </source>
</evidence>
<dbReference type="AlphaFoldDB" id="A0A2X0KQQ3"/>